<dbReference type="InterPro" id="IPR009003">
    <property type="entry name" value="Peptidase_S1_PA"/>
</dbReference>
<dbReference type="EMBL" id="JTDF01009996">
    <property type="protein sequence ID" value="KAF8564020.1"/>
    <property type="molecule type" value="Genomic_DNA"/>
</dbReference>
<gene>
    <name evidence="6" type="ORF">P879_10852</name>
</gene>
<evidence type="ECO:0000256" key="3">
    <source>
        <dbReference type="ARBA" id="ARBA00022825"/>
    </source>
</evidence>
<dbReference type="Gene3D" id="2.40.10.10">
    <property type="entry name" value="Trypsin-like serine proteases"/>
    <property type="match status" value="1"/>
</dbReference>
<evidence type="ECO:0000256" key="1">
    <source>
        <dbReference type="ARBA" id="ARBA00022670"/>
    </source>
</evidence>
<feature type="non-terminal residue" evidence="6">
    <location>
        <position position="1"/>
    </location>
</feature>
<keyword evidence="1" id="KW-0645">Protease</keyword>
<dbReference type="Proteomes" id="UP000699462">
    <property type="component" value="Unassembled WGS sequence"/>
</dbReference>
<keyword evidence="3" id="KW-0720">Serine protease</keyword>
<dbReference type="GO" id="GO:0004252">
    <property type="term" value="F:serine-type endopeptidase activity"/>
    <property type="evidence" value="ECO:0007669"/>
    <property type="project" value="InterPro"/>
</dbReference>
<dbReference type="Pfam" id="PF00089">
    <property type="entry name" value="Trypsin"/>
    <property type="match status" value="1"/>
</dbReference>
<dbReference type="SMART" id="SM00020">
    <property type="entry name" value="Tryp_SPc"/>
    <property type="match status" value="1"/>
</dbReference>
<keyword evidence="7" id="KW-1185">Reference proteome</keyword>
<evidence type="ECO:0000256" key="4">
    <source>
        <dbReference type="ARBA" id="ARBA00023157"/>
    </source>
</evidence>
<dbReference type="InterPro" id="IPR001314">
    <property type="entry name" value="Peptidase_S1A"/>
</dbReference>
<dbReference type="PRINTS" id="PR00722">
    <property type="entry name" value="CHYMOTRYPSIN"/>
</dbReference>
<accession>A0A8T0D883</accession>
<proteinExistence type="predicted"/>
<dbReference type="AlphaFoldDB" id="A0A8T0D883"/>
<dbReference type="PROSITE" id="PS00134">
    <property type="entry name" value="TRYPSIN_HIS"/>
    <property type="match status" value="1"/>
</dbReference>
<evidence type="ECO:0000313" key="6">
    <source>
        <dbReference type="EMBL" id="KAF8564020.1"/>
    </source>
</evidence>
<dbReference type="OrthoDB" id="546450at2759"/>
<organism evidence="6 7">
    <name type="scientific">Paragonimus westermani</name>
    <dbReference type="NCBI Taxonomy" id="34504"/>
    <lineage>
        <taxon>Eukaryota</taxon>
        <taxon>Metazoa</taxon>
        <taxon>Spiralia</taxon>
        <taxon>Lophotrochozoa</taxon>
        <taxon>Platyhelminthes</taxon>
        <taxon>Trematoda</taxon>
        <taxon>Digenea</taxon>
        <taxon>Plagiorchiida</taxon>
        <taxon>Troglotremata</taxon>
        <taxon>Troglotrematidae</taxon>
        <taxon>Paragonimus</taxon>
    </lineage>
</organism>
<comment type="caution">
    <text evidence="6">The sequence shown here is derived from an EMBL/GenBank/DDBJ whole genome shotgun (WGS) entry which is preliminary data.</text>
</comment>
<dbReference type="FunFam" id="2.40.10.10:FF:000003">
    <property type="entry name" value="Transmembrane serine protease 3"/>
    <property type="match status" value="1"/>
</dbReference>
<protein>
    <recommendedName>
        <fullName evidence="5">Peptidase S1 domain-containing protein</fullName>
    </recommendedName>
</protein>
<keyword evidence="4" id="KW-1015">Disulfide bond</keyword>
<dbReference type="GO" id="GO:0006508">
    <property type="term" value="P:proteolysis"/>
    <property type="evidence" value="ECO:0007669"/>
    <property type="project" value="UniProtKB-KW"/>
</dbReference>
<dbReference type="InterPro" id="IPR001254">
    <property type="entry name" value="Trypsin_dom"/>
</dbReference>
<dbReference type="SUPFAM" id="SSF50494">
    <property type="entry name" value="Trypsin-like serine proteases"/>
    <property type="match status" value="1"/>
</dbReference>
<dbReference type="InterPro" id="IPR018114">
    <property type="entry name" value="TRYPSIN_HIS"/>
</dbReference>
<dbReference type="InterPro" id="IPR043504">
    <property type="entry name" value="Peptidase_S1_PA_chymotrypsin"/>
</dbReference>
<sequence length="353" mass="39213">DLKNVHRHYRNHPTDYVVPTFFAEFNRGQCGRNALKKVWSHKPNLYEYSQTNQLTKRIIGGETANQGEWPWLTSVIFHQTYQQAVDAAASSNFPPNADSKMCLPFITPNTLIHKNVDGSRSFHYCGGTLIHPQWVLSAAHCFGQIESNALGLTTDPGRWTVRIGEHDMLDDSVPHHDSPVEHIFTHPLYTGLSSGNDIALIKLKKPVPLNNTINIACLPELGDVVEPGTKCVSVGWGHMTFDAPTIATKLQHVELSIISNDKCTYNYITLQSFETPFGILVPQRTICAGYPEGGRDSCNHDSGGPLMCQRSGQWYVVGVISFGYQCALPGIPGVHTSVADYVPWIESVMKEIR</sequence>
<feature type="domain" description="Peptidase S1" evidence="5">
    <location>
        <begin position="58"/>
        <end position="350"/>
    </location>
</feature>
<evidence type="ECO:0000259" key="5">
    <source>
        <dbReference type="PROSITE" id="PS50240"/>
    </source>
</evidence>
<dbReference type="PANTHER" id="PTHR24252:SF7">
    <property type="entry name" value="HYALIN"/>
    <property type="match status" value="1"/>
</dbReference>
<evidence type="ECO:0000313" key="7">
    <source>
        <dbReference type="Proteomes" id="UP000699462"/>
    </source>
</evidence>
<name>A0A8T0D883_9TREM</name>
<keyword evidence="2" id="KW-0378">Hydrolase</keyword>
<dbReference type="PANTHER" id="PTHR24252">
    <property type="entry name" value="ACROSIN-RELATED"/>
    <property type="match status" value="1"/>
</dbReference>
<dbReference type="PROSITE" id="PS50240">
    <property type="entry name" value="TRYPSIN_DOM"/>
    <property type="match status" value="1"/>
</dbReference>
<dbReference type="CDD" id="cd00190">
    <property type="entry name" value="Tryp_SPc"/>
    <property type="match status" value="1"/>
</dbReference>
<reference evidence="6 7" key="1">
    <citation type="submission" date="2019-07" db="EMBL/GenBank/DDBJ databases">
        <title>Annotation for the trematode Paragonimus westermani.</title>
        <authorList>
            <person name="Choi Y.-J."/>
        </authorList>
    </citation>
    <scope>NUCLEOTIDE SEQUENCE [LARGE SCALE GENOMIC DNA]</scope>
    <source>
        <strain evidence="6">180907_Pwestermani</strain>
    </source>
</reference>
<evidence type="ECO:0000256" key="2">
    <source>
        <dbReference type="ARBA" id="ARBA00022801"/>
    </source>
</evidence>